<gene>
    <name evidence="3" type="ORF">HRUBRA_00891</name>
</gene>
<evidence type="ECO:0000256" key="1">
    <source>
        <dbReference type="SAM" id="MobiDB-lite"/>
    </source>
</evidence>
<proteinExistence type="predicted"/>
<dbReference type="InterPro" id="IPR000014">
    <property type="entry name" value="PAS"/>
</dbReference>
<dbReference type="EMBL" id="AUVB01000024">
    <property type="protein sequence ID" value="KGE04552.1"/>
    <property type="molecule type" value="Genomic_DNA"/>
</dbReference>
<feature type="compositionally biased region" description="Basic and acidic residues" evidence="1">
    <location>
        <begin position="107"/>
        <end position="122"/>
    </location>
</feature>
<dbReference type="HOGENOM" id="CLU_1956556_0_0_6"/>
<comment type="caution">
    <text evidence="3">The sequence shown here is derived from an EMBL/GenBank/DDBJ whole genome shotgun (WGS) entry which is preliminary data.</text>
</comment>
<dbReference type="PROSITE" id="PS50112">
    <property type="entry name" value="PAS"/>
    <property type="match status" value="1"/>
</dbReference>
<accession>A0A095VSX6</accession>
<organism evidence="3 4">
    <name type="scientific">Pseudohaliea rubra DSM 19751</name>
    <dbReference type="NCBI Taxonomy" id="1265313"/>
    <lineage>
        <taxon>Bacteria</taxon>
        <taxon>Pseudomonadati</taxon>
        <taxon>Pseudomonadota</taxon>
        <taxon>Gammaproteobacteria</taxon>
        <taxon>Cellvibrionales</taxon>
        <taxon>Halieaceae</taxon>
        <taxon>Pseudohaliea</taxon>
    </lineage>
</organism>
<dbReference type="Pfam" id="PF13188">
    <property type="entry name" value="PAS_8"/>
    <property type="match status" value="1"/>
</dbReference>
<dbReference type="Proteomes" id="UP000029640">
    <property type="component" value="Unassembled WGS sequence"/>
</dbReference>
<protein>
    <recommendedName>
        <fullName evidence="2">PAS domain-containing protein</fullName>
    </recommendedName>
</protein>
<sequence>MGALTVVAGEGGAAAALDEAGRQFLAIVAARLNGYLTKRRQRSDADWRQRVFGALVSMTDDAVAVIDAEDFRFLEVNRAACRQLGYSEEELRALRSPAIQAEFDEDEMRRRTAEMQTGERKVSYRPST</sequence>
<dbReference type="AlphaFoldDB" id="A0A095VSX6"/>
<name>A0A095VSX6_9GAMM</name>
<evidence type="ECO:0000313" key="3">
    <source>
        <dbReference type="EMBL" id="KGE04552.1"/>
    </source>
</evidence>
<dbReference type="CDD" id="cd00130">
    <property type="entry name" value="PAS"/>
    <property type="match status" value="1"/>
</dbReference>
<dbReference type="SMART" id="SM00091">
    <property type="entry name" value="PAS"/>
    <property type="match status" value="1"/>
</dbReference>
<feature type="domain" description="PAS" evidence="2">
    <location>
        <begin position="48"/>
        <end position="91"/>
    </location>
</feature>
<evidence type="ECO:0000313" key="4">
    <source>
        <dbReference type="Proteomes" id="UP000029640"/>
    </source>
</evidence>
<dbReference type="SUPFAM" id="SSF55785">
    <property type="entry name" value="PYP-like sensor domain (PAS domain)"/>
    <property type="match status" value="1"/>
</dbReference>
<keyword evidence="4" id="KW-1185">Reference proteome</keyword>
<dbReference type="STRING" id="1265313.HRUBRA_00891"/>
<dbReference type="Gene3D" id="3.30.450.20">
    <property type="entry name" value="PAS domain"/>
    <property type="match status" value="1"/>
</dbReference>
<dbReference type="NCBIfam" id="TIGR00229">
    <property type="entry name" value="sensory_box"/>
    <property type="match status" value="1"/>
</dbReference>
<evidence type="ECO:0000259" key="2">
    <source>
        <dbReference type="PROSITE" id="PS50112"/>
    </source>
</evidence>
<feature type="region of interest" description="Disordered" evidence="1">
    <location>
        <begin position="105"/>
        <end position="128"/>
    </location>
</feature>
<reference evidence="3 4" key="1">
    <citation type="journal article" date="2014" name="Genome Announc.">
        <title>Genome Sequence of Gammaproteobacterial Pseudohaliea rubra Type Strain DSM 19751, Isolated from Coastal Seawater of the Mediterranean Sea.</title>
        <authorList>
            <person name="Spring S."/>
            <person name="Fiebig A."/>
            <person name="Riedel T."/>
            <person name="Goker M."/>
            <person name="Klenk H.P."/>
        </authorList>
    </citation>
    <scope>NUCLEOTIDE SEQUENCE [LARGE SCALE GENOMIC DNA]</scope>
    <source>
        <strain evidence="3 4">DSM 19751</strain>
    </source>
</reference>
<dbReference type="InterPro" id="IPR035965">
    <property type="entry name" value="PAS-like_dom_sf"/>
</dbReference>